<dbReference type="PROSITE" id="PS51257">
    <property type="entry name" value="PROKAR_LIPOPROTEIN"/>
    <property type="match status" value="1"/>
</dbReference>
<dbReference type="EMBL" id="AP019735">
    <property type="protein sequence ID" value="BBL04748.1"/>
    <property type="molecule type" value="Genomic_DNA"/>
</dbReference>
<dbReference type="OrthoDB" id="1046448at2"/>
<keyword evidence="2" id="KW-1185">Reference proteome</keyword>
<dbReference type="InterPro" id="IPR043744">
    <property type="entry name" value="DUF5689"/>
</dbReference>
<name>A0A3D3YJT7_9BACT</name>
<dbReference type="GeneID" id="78342779"/>
<dbReference type="RefSeq" id="WP_141413106.1">
    <property type="nucleotide sequence ID" value="NZ_AP019735.1"/>
</dbReference>
<dbReference type="Pfam" id="PF18942">
    <property type="entry name" value="DUF5689"/>
    <property type="match status" value="1"/>
</dbReference>
<accession>A0A4Y1WXA2</accession>
<accession>A0A4Y1XQF9</accession>
<dbReference type="STRING" id="1118061.GCA_000311925_00628"/>
<reference evidence="2" key="1">
    <citation type="submission" date="2019-06" db="EMBL/GenBank/DDBJ databases">
        <title>Alistipes onderdonkii subsp. vulgaris subsp. nov., Alistipes dispar sp. nov. and Alistipes communis sp. nov., isolated from human faeces, and creation of Alistipes onderdonkii subsp. onderdonkii subsp. nov.</title>
        <authorList>
            <person name="Sakamoto M."/>
            <person name="Ikeyama N."/>
            <person name="Ogata Y."/>
            <person name="Suda W."/>
            <person name="Iino T."/>
            <person name="Hattori M."/>
            <person name="Ohkuma M."/>
        </authorList>
    </citation>
    <scope>NUCLEOTIDE SEQUENCE [LARGE SCALE GENOMIC DNA]</scope>
    <source>
        <strain evidence="2">5CBH24</strain>
    </source>
</reference>
<protein>
    <submittedName>
        <fullName evidence="1">Uncharacterized protein</fullName>
    </submittedName>
</protein>
<accession>A0A3D3YJT7</accession>
<dbReference type="KEGG" id="acou:A5CBH24_20610"/>
<evidence type="ECO:0000313" key="2">
    <source>
        <dbReference type="Proteomes" id="UP000318946"/>
    </source>
</evidence>
<evidence type="ECO:0000313" key="1">
    <source>
        <dbReference type="EMBL" id="BBL04748.1"/>
    </source>
</evidence>
<gene>
    <name evidence="1" type="ORF">A5CBH24_20610</name>
</gene>
<dbReference type="Proteomes" id="UP000318946">
    <property type="component" value="Chromosome"/>
</dbReference>
<dbReference type="AlphaFoldDB" id="A0A3D3YJT7"/>
<proteinExistence type="predicted"/>
<sequence>MNNILKIALTLAVGIVLAGCYNDFDNPAPAKVYTDKDFTETGAEIISIKDLKAKFYEKWGHDANGLGRRVVIEDDVVIKGKVISSDAEGNVYKSLYIYDGEQAIELRLMNDNYVNYPLGQIVYVKAQGLSLASYRYMLSLGAAPALEPDGTFPNDTPSEHDFSASGNSNIPTTEMVQQYVYRGELDTITEADVTVVDKDNYKTVLNDDLLGCLIRFEGLRSSYTTVDSNTYPNYLENVNGVYTNKYYQDEGLPITWAYNYDNTKYYGSSLFTYETTPTSLESGSYVVRVSGYARFALKELPADNAMVNITAIYTKYSSRTGGFITYQLLVSSYKDIEEL</sequence>
<organism evidence="1 2">
    <name type="scientific">Alistipes communis</name>
    <dbReference type="NCBI Taxonomy" id="2585118"/>
    <lineage>
        <taxon>Bacteria</taxon>
        <taxon>Pseudomonadati</taxon>
        <taxon>Bacteroidota</taxon>
        <taxon>Bacteroidia</taxon>
        <taxon>Bacteroidales</taxon>
        <taxon>Rikenellaceae</taxon>
        <taxon>Alistipes</taxon>
    </lineage>
</organism>